<gene>
    <name evidence="2" type="ORF">SDC9_32843</name>
</gene>
<evidence type="ECO:0000313" key="2">
    <source>
        <dbReference type="EMBL" id="MPL86856.1"/>
    </source>
</evidence>
<keyword evidence="1" id="KW-0472">Membrane</keyword>
<organism evidence="2">
    <name type="scientific">bioreactor metagenome</name>
    <dbReference type="NCBI Taxonomy" id="1076179"/>
    <lineage>
        <taxon>unclassified sequences</taxon>
        <taxon>metagenomes</taxon>
        <taxon>ecological metagenomes</taxon>
    </lineage>
</organism>
<dbReference type="EMBL" id="VSSQ01000228">
    <property type="protein sequence ID" value="MPL86856.1"/>
    <property type="molecule type" value="Genomic_DNA"/>
</dbReference>
<comment type="caution">
    <text evidence="2">The sequence shown here is derived from an EMBL/GenBank/DDBJ whole genome shotgun (WGS) entry which is preliminary data.</text>
</comment>
<evidence type="ECO:0008006" key="3">
    <source>
        <dbReference type="Google" id="ProtNLM"/>
    </source>
</evidence>
<feature type="transmembrane region" description="Helical" evidence="1">
    <location>
        <begin position="249"/>
        <end position="269"/>
    </location>
</feature>
<dbReference type="AlphaFoldDB" id="A0A644V687"/>
<keyword evidence="1" id="KW-1133">Transmembrane helix</keyword>
<evidence type="ECO:0000256" key="1">
    <source>
        <dbReference type="SAM" id="Phobius"/>
    </source>
</evidence>
<accession>A0A644V687</accession>
<feature type="transmembrane region" description="Helical" evidence="1">
    <location>
        <begin position="221"/>
        <end position="243"/>
    </location>
</feature>
<keyword evidence="1" id="KW-0812">Transmembrane</keyword>
<reference evidence="2" key="1">
    <citation type="submission" date="2019-08" db="EMBL/GenBank/DDBJ databases">
        <authorList>
            <person name="Kucharzyk K."/>
            <person name="Murdoch R.W."/>
            <person name="Higgins S."/>
            <person name="Loffler F."/>
        </authorList>
    </citation>
    <scope>NUCLEOTIDE SEQUENCE</scope>
</reference>
<proteinExistence type="predicted"/>
<sequence length="499" mass="55495">MGLERSVEDQVAEFRYKAKITKGVADRTLRTWFAKGIKAPDLAQHAVVSELYLLYLPFWRFVAQGKAVACGYSEYTEQTGNVIRNIFEELIDEEFIWTECACDTGKYGIGKLWLDPGGEIPYIRGSVVSMEPGGSAIEASRRGREAVHGMIKNAVEKRIDTITLKKSFLIPKVFELVYAPVWIAHYAYKGGHFTAVVDGVKGEVLGGTAPINLTARTRMMILSLAAGGIMIGASIAMLIHAGPYHLVEMFQIILLLLGIALCMAGYPAFKEGKTFVASGTMQHISTLRPAVRIPKQLTDQEILNHESTVLQCPLCGEELKQPWGEVVIPCKGCGHLLDITADTVKIVPYDLAKPDLLAKVAMKGVEPEYIPFWRFDVNFEVTDRLAGGDTATGLPNIAGKRSYYICAADIPRYLAEPWEIDLTIRNPEIVEVMGGSDGTYMPILINQSTARELTEFLYLRYETEKPGILQVLRYDFTVENSRIVYIPYYKELASYIPGI</sequence>
<name>A0A644V687_9ZZZZ</name>
<protein>
    <recommendedName>
        <fullName evidence="3">Zinc ribbon domain-containing protein</fullName>
    </recommendedName>
</protein>